<evidence type="ECO:0000313" key="4">
    <source>
        <dbReference type="Proteomes" id="UP000800094"/>
    </source>
</evidence>
<dbReference type="EMBL" id="ML987194">
    <property type="protein sequence ID" value="KAF2249619.1"/>
    <property type="molecule type" value="Genomic_DNA"/>
</dbReference>
<feature type="coiled-coil region" evidence="1">
    <location>
        <begin position="233"/>
        <end position="260"/>
    </location>
</feature>
<proteinExistence type="predicted"/>
<dbReference type="RefSeq" id="XP_033684623.1">
    <property type="nucleotide sequence ID" value="XM_033833176.1"/>
</dbReference>
<reference evidence="3" key="1">
    <citation type="journal article" date="2020" name="Stud. Mycol.">
        <title>101 Dothideomycetes genomes: a test case for predicting lifestyles and emergence of pathogens.</title>
        <authorList>
            <person name="Haridas S."/>
            <person name="Albert R."/>
            <person name="Binder M."/>
            <person name="Bloem J."/>
            <person name="Labutti K."/>
            <person name="Salamov A."/>
            <person name="Andreopoulos B."/>
            <person name="Baker S."/>
            <person name="Barry K."/>
            <person name="Bills G."/>
            <person name="Bluhm B."/>
            <person name="Cannon C."/>
            <person name="Castanera R."/>
            <person name="Culley D."/>
            <person name="Daum C."/>
            <person name="Ezra D."/>
            <person name="Gonzalez J."/>
            <person name="Henrissat B."/>
            <person name="Kuo A."/>
            <person name="Liang C."/>
            <person name="Lipzen A."/>
            <person name="Lutzoni F."/>
            <person name="Magnuson J."/>
            <person name="Mondo S."/>
            <person name="Nolan M."/>
            <person name="Ohm R."/>
            <person name="Pangilinan J."/>
            <person name="Park H.-J."/>
            <person name="Ramirez L."/>
            <person name="Alfaro M."/>
            <person name="Sun H."/>
            <person name="Tritt A."/>
            <person name="Yoshinaga Y."/>
            <person name="Zwiers L.-H."/>
            <person name="Turgeon B."/>
            <person name="Goodwin S."/>
            <person name="Spatafora J."/>
            <person name="Crous P."/>
            <person name="Grigoriev I."/>
        </authorList>
    </citation>
    <scope>NUCLEOTIDE SEQUENCE</scope>
    <source>
        <strain evidence="3">CBS 122368</strain>
    </source>
</reference>
<dbReference type="Gene3D" id="1.20.5.340">
    <property type="match status" value="1"/>
</dbReference>
<evidence type="ECO:0000256" key="2">
    <source>
        <dbReference type="SAM" id="MobiDB-lite"/>
    </source>
</evidence>
<sequence>MLAVSLQEEEEEDDEQGKETDDDETTTYSEPELVRAYRGPTPAPISSRTRSQSRSRSASESRARSVSATRQQPTSRSHSRSRTNTPRSPTPAPSGFRRGRMPNVDVRASTPERQFLSTPTKTQEETYGRQLTAQMRQLTAESIPIRQQASYLRRNSSSNTNSPDRELSSDYVRATADDLTMARLSLHEHALGYASQTISGMHQVIQNQVGRISDHDQRLDQHTRDIVGVDRDVRSQKDRLDRAETESAGLREDVDNHALRIQLLEDLGRRGQGRTVRDV</sequence>
<name>A0A6A6IHD5_9PLEO</name>
<evidence type="ECO:0000313" key="3">
    <source>
        <dbReference type="EMBL" id="KAF2249619.1"/>
    </source>
</evidence>
<feature type="compositionally biased region" description="Low complexity" evidence="2">
    <location>
        <begin position="46"/>
        <end position="56"/>
    </location>
</feature>
<accession>A0A6A6IHD5</accession>
<keyword evidence="4" id="KW-1185">Reference proteome</keyword>
<dbReference type="Proteomes" id="UP000800094">
    <property type="component" value="Unassembled WGS sequence"/>
</dbReference>
<feature type="region of interest" description="Disordered" evidence="2">
    <location>
        <begin position="146"/>
        <end position="168"/>
    </location>
</feature>
<gene>
    <name evidence="3" type="ORF">BU26DRAFT_563522</name>
</gene>
<keyword evidence="1" id="KW-0175">Coiled coil</keyword>
<feature type="compositionally biased region" description="Low complexity" evidence="2">
    <location>
        <begin position="64"/>
        <end position="87"/>
    </location>
</feature>
<feature type="compositionally biased region" description="Polar residues" evidence="2">
    <location>
        <begin position="146"/>
        <end position="162"/>
    </location>
</feature>
<feature type="compositionally biased region" description="Acidic residues" evidence="2">
    <location>
        <begin position="7"/>
        <end position="25"/>
    </location>
</feature>
<dbReference type="GeneID" id="54586506"/>
<feature type="compositionally biased region" description="Polar residues" evidence="2">
    <location>
        <begin position="111"/>
        <end position="121"/>
    </location>
</feature>
<dbReference type="AlphaFoldDB" id="A0A6A6IHD5"/>
<organism evidence="3 4">
    <name type="scientific">Trematosphaeria pertusa</name>
    <dbReference type="NCBI Taxonomy" id="390896"/>
    <lineage>
        <taxon>Eukaryota</taxon>
        <taxon>Fungi</taxon>
        <taxon>Dikarya</taxon>
        <taxon>Ascomycota</taxon>
        <taxon>Pezizomycotina</taxon>
        <taxon>Dothideomycetes</taxon>
        <taxon>Pleosporomycetidae</taxon>
        <taxon>Pleosporales</taxon>
        <taxon>Massarineae</taxon>
        <taxon>Trematosphaeriaceae</taxon>
        <taxon>Trematosphaeria</taxon>
    </lineage>
</organism>
<evidence type="ECO:0000256" key="1">
    <source>
        <dbReference type="SAM" id="Coils"/>
    </source>
</evidence>
<feature type="region of interest" description="Disordered" evidence="2">
    <location>
        <begin position="1"/>
        <end position="126"/>
    </location>
</feature>
<protein>
    <submittedName>
        <fullName evidence="3">Uncharacterized protein</fullName>
    </submittedName>
</protein>